<proteinExistence type="predicted"/>
<organism evidence="2 3">
    <name type="scientific">Mytilus coruscus</name>
    <name type="common">Sea mussel</name>
    <dbReference type="NCBI Taxonomy" id="42192"/>
    <lineage>
        <taxon>Eukaryota</taxon>
        <taxon>Metazoa</taxon>
        <taxon>Spiralia</taxon>
        <taxon>Lophotrochozoa</taxon>
        <taxon>Mollusca</taxon>
        <taxon>Bivalvia</taxon>
        <taxon>Autobranchia</taxon>
        <taxon>Pteriomorphia</taxon>
        <taxon>Mytilida</taxon>
        <taxon>Mytiloidea</taxon>
        <taxon>Mytilidae</taxon>
        <taxon>Mytilinae</taxon>
        <taxon>Mytilus</taxon>
    </lineage>
</organism>
<dbReference type="EMBL" id="CACVKT020001621">
    <property type="protein sequence ID" value="CAC5369864.1"/>
    <property type="molecule type" value="Genomic_DNA"/>
</dbReference>
<evidence type="ECO:0000313" key="2">
    <source>
        <dbReference type="EMBL" id="CAC5369864.1"/>
    </source>
</evidence>
<feature type="region of interest" description="Disordered" evidence="1">
    <location>
        <begin position="266"/>
        <end position="289"/>
    </location>
</feature>
<evidence type="ECO:0000313" key="3">
    <source>
        <dbReference type="Proteomes" id="UP000507470"/>
    </source>
</evidence>
<evidence type="ECO:0000256" key="1">
    <source>
        <dbReference type="SAM" id="MobiDB-lite"/>
    </source>
</evidence>
<gene>
    <name evidence="2" type="ORF">MCOR_8903</name>
</gene>
<name>A0A6J8AP02_MYTCO</name>
<dbReference type="AlphaFoldDB" id="A0A6J8AP02"/>
<dbReference type="Proteomes" id="UP000507470">
    <property type="component" value="Unassembled WGS sequence"/>
</dbReference>
<sequence length="320" mass="37040">MIQPFIDPHHIFVNNRSRCCSKGILGMGIKPDAWWDVATDSKKNGTGLSFEIAKELRDKQSNSFAQTTFSDKVEDVMKANGDTNEAEWCSLIQNWYKAIDFYGFSLDERLFYMMNIRSFLLRFLKAGHFPPHGASIAQFEGILTNVDRRLQLYTMTKRKTYNQRAISSLDSETFFSGFQDYDQKETGVLRADDISTALGAAVFLYKQRLDPKRKFYMRTSQRVRVYPENQLESVSSIVESESDDEIKQDVEPNTRRIIEVRSHHFDLESRRTKNPKRKSGTISDFGKPARGAEGARAFHKFNEEKILPHRRFGIPDEDFI</sequence>
<keyword evidence="3" id="KW-1185">Reference proteome</keyword>
<reference evidence="2 3" key="1">
    <citation type="submission" date="2020-06" db="EMBL/GenBank/DDBJ databases">
        <authorList>
            <person name="Li R."/>
            <person name="Bekaert M."/>
        </authorList>
    </citation>
    <scope>NUCLEOTIDE SEQUENCE [LARGE SCALE GENOMIC DNA]</scope>
    <source>
        <strain evidence="3">wild</strain>
    </source>
</reference>
<protein>
    <submittedName>
        <fullName evidence="2">Uncharacterized protein</fullName>
    </submittedName>
</protein>
<accession>A0A6J8AP02</accession>
<dbReference type="OrthoDB" id="6135193at2759"/>